<dbReference type="Gene3D" id="1.10.238.10">
    <property type="entry name" value="EF-hand"/>
    <property type="match status" value="1"/>
</dbReference>
<proteinExistence type="predicted"/>
<dbReference type="Proteomes" id="UP000054359">
    <property type="component" value="Unassembled WGS sequence"/>
</dbReference>
<dbReference type="InterPro" id="IPR011992">
    <property type="entry name" value="EF-hand-dom_pair"/>
</dbReference>
<reference evidence="1 2" key="1">
    <citation type="submission" date="2013-11" db="EMBL/GenBank/DDBJ databases">
        <title>Genome sequencing of Stegodyphus mimosarum.</title>
        <authorList>
            <person name="Bechsgaard J."/>
        </authorList>
    </citation>
    <scope>NUCLEOTIDE SEQUENCE [LARGE SCALE GENOMIC DNA]</scope>
</reference>
<sequence>MRKDGTLRFGDFVSCILHLSTAFKIFEKKDPLQNGYVKINLKEWLSSSLQC</sequence>
<organism evidence="1 2">
    <name type="scientific">Stegodyphus mimosarum</name>
    <name type="common">African social velvet spider</name>
    <dbReference type="NCBI Taxonomy" id="407821"/>
    <lineage>
        <taxon>Eukaryota</taxon>
        <taxon>Metazoa</taxon>
        <taxon>Ecdysozoa</taxon>
        <taxon>Arthropoda</taxon>
        <taxon>Chelicerata</taxon>
        <taxon>Arachnida</taxon>
        <taxon>Araneae</taxon>
        <taxon>Araneomorphae</taxon>
        <taxon>Entelegynae</taxon>
        <taxon>Eresoidea</taxon>
        <taxon>Eresidae</taxon>
        <taxon>Stegodyphus</taxon>
    </lineage>
</organism>
<dbReference type="AlphaFoldDB" id="A0A087UT39"/>
<keyword evidence="2" id="KW-1185">Reference proteome</keyword>
<gene>
    <name evidence="1" type="ORF">X975_26880</name>
</gene>
<dbReference type="EMBL" id="KK121469">
    <property type="protein sequence ID" value="KFM80528.1"/>
    <property type="molecule type" value="Genomic_DNA"/>
</dbReference>
<evidence type="ECO:0000313" key="2">
    <source>
        <dbReference type="Proteomes" id="UP000054359"/>
    </source>
</evidence>
<dbReference type="SUPFAM" id="SSF47473">
    <property type="entry name" value="EF-hand"/>
    <property type="match status" value="1"/>
</dbReference>
<feature type="non-terminal residue" evidence="1">
    <location>
        <position position="51"/>
    </location>
</feature>
<accession>A0A087UT39</accession>
<dbReference type="STRING" id="407821.A0A087UT39"/>
<evidence type="ECO:0000313" key="1">
    <source>
        <dbReference type="EMBL" id="KFM80528.1"/>
    </source>
</evidence>
<dbReference type="OrthoDB" id="424753at2759"/>
<name>A0A087UT39_STEMI</name>
<protein>
    <submittedName>
        <fullName evidence="1">Calpain-C</fullName>
    </submittedName>
</protein>